<evidence type="ECO:0000313" key="2">
    <source>
        <dbReference type="EMBL" id="MFD1600723.1"/>
    </source>
</evidence>
<comment type="caution">
    <text evidence="2">The sequence shown here is derived from an EMBL/GenBank/DDBJ whole genome shotgun (WGS) entry which is preliminary data.</text>
</comment>
<name>A0ABD6CRA9_9EURY</name>
<dbReference type="Gene3D" id="1.10.8.60">
    <property type="match status" value="1"/>
</dbReference>
<dbReference type="SUPFAM" id="SSF52540">
    <property type="entry name" value="P-loop containing nucleoside triphosphate hydrolases"/>
    <property type="match status" value="1"/>
</dbReference>
<accession>A0ABD6CRA9</accession>
<proteinExistence type="predicted"/>
<dbReference type="Proteomes" id="UP001597085">
    <property type="component" value="Unassembled WGS sequence"/>
</dbReference>
<dbReference type="AlphaFoldDB" id="A0ABD6CRA9"/>
<evidence type="ECO:0000313" key="3">
    <source>
        <dbReference type="Proteomes" id="UP001597085"/>
    </source>
</evidence>
<organism evidence="2 3">
    <name type="scientific">Halobellus rarus</name>
    <dbReference type="NCBI Taxonomy" id="1126237"/>
    <lineage>
        <taxon>Archaea</taxon>
        <taxon>Methanobacteriati</taxon>
        <taxon>Methanobacteriota</taxon>
        <taxon>Stenosarchaea group</taxon>
        <taxon>Halobacteria</taxon>
        <taxon>Halobacteriales</taxon>
        <taxon>Haloferacaceae</taxon>
        <taxon>Halobellus</taxon>
    </lineage>
</organism>
<dbReference type="Gene3D" id="3.40.50.300">
    <property type="entry name" value="P-loop containing nucleotide triphosphate hydrolases"/>
    <property type="match status" value="1"/>
</dbReference>
<dbReference type="RefSeq" id="WP_256420253.1">
    <property type="nucleotide sequence ID" value="NZ_JANHDI010000002.1"/>
</dbReference>
<feature type="domain" description="Orc1-like AAA ATPase" evidence="1">
    <location>
        <begin position="35"/>
        <end position="180"/>
    </location>
</feature>
<dbReference type="EMBL" id="JBHUDK010000017">
    <property type="protein sequence ID" value="MFD1600723.1"/>
    <property type="molecule type" value="Genomic_DNA"/>
</dbReference>
<evidence type="ECO:0000259" key="1">
    <source>
        <dbReference type="Pfam" id="PF13191"/>
    </source>
</evidence>
<dbReference type="Pfam" id="PF13191">
    <property type="entry name" value="AAA_16"/>
    <property type="match status" value="1"/>
</dbReference>
<protein>
    <submittedName>
        <fullName evidence="2">Cdc6/Cdc18 family protein</fullName>
    </submittedName>
</protein>
<keyword evidence="3" id="KW-1185">Reference proteome</keyword>
<dbReference type="InterPro" id="IPR041664">
    <property type="entry name" value="AAA_16"/>
</dbReference>
<reference evidence="2 3" key="1">
    <citation type="journal article" date="2019" name="Int. J. Syst. Evol. Microbiol.">
        <title>The Global Catalogue of Microorganisms (GCM) 10K type strain sequencing project: providing services to taxonomists for standard genome sequencing and annotation.</title>
        <authorList>
            <consortium name="The Broad Institute Genomics Platform"/>
            <consortium name="The Broad Institute Genome Sequencing Center for Infectious Disease"/>
            <person name="Wu L."/>
            <person name="Ma J."/>
        </authorList>
    </citation>
    <scope>NUCLEOTIDE SEQUENCE [LARGE SCALE GENOMIC DNA]</scope>
    <source>
        <strain evidence="2 3">CGMCC 1.12121</strain>
    </source>
</reference>
<dbReference type="InterPro" id="IPR027417">
    <property type="entry name" value="P-loop_NTPase"/>
</dbReference>
<sequence>MDLTERIERRRTRRSKNELIVDRDALNPAVHLSEPVGRETLFEALLNAVDPLFDRAVPPNTYVWGPRGSGKSAIVTALISALDAEVTGKEPFYTATRGGSDRPDVLFVYLDARRATSRFRLYRELLDSLLVESVPKRGISTDALRERIADVTETSETVLVAVDHVEEAGTPDLAELYATFEPFDDLAWIGVGRTSPEDLSLPIPEQQVHVPAYTYELVDVLTVRGSRGLSQTLDHVHAKRLAEWADGDAHDALAALFVAATNAEADGATRLRDDDIDVGTAAVPLGGVPIGTVLALSDNEQLVLEQLVERALHGEVRIETAAERIAAQTDLTGGTVKRLLYELAQRGVLERHEVAVGTRMTGRRPSGVALNFSERLFTTLRD</sequence>
<gene>
    <name evidence="2" type="ORF">ACFSBX_17460</name>
</gene>